<proteinExistence type="predicted"/>
<gene>
    <name evidence="5" type="ORF">MGAL_10B089627</name>
</gene>
<protein>
    <recommendedName>
        <fullName evidence="4">RING-type domain-containing protein</fullName>
    </recommendedName>
</protein>
<evidence type="ECO:0000256" key="2">
    <source>
        <dbReference type="ARBA" id="ARBA00022833"/>
    </source>
</evidence>
<comment type="caution">
    <text evidence="5">The sequence shown here is derived from an EMBL/GenBank/DDBJ whole genome shotgun (WGS) entry which is preliminary data.</text>
</comment>
<reference evidence="5" key="1">
    <citation type="submission" date="2018-11" db="EMBL/GenBank/DDBJ databases">
        <authorList>
            <person name="Alioto T."/>
            <person name="Alioto T."/>
        </authorList>
    </citation>
    <scope>NUCLEOTIDE SEQUENCE</scope>
</reference>
<dbReference type="GO" id="GO:0008270">
    <property type="term" value="F:zinc ion binding"/>
    <property type="evidence" value="ECO:0007669"/>
    <property type="project" value="UniProtKB-KW"/>
</dbReference>
<organism evidence="5 6">
    <name type="scientific">Mytilus galloprovincialis</name>
    <name type="common">Mediterranean mussel</name>
    <dbReference type="NCBI Taxonomy" id="29158"/>
    <lineage>
        <taxon>Eukaryota</taxon>
        <taxon>Metazoa</taxon>
        <taxon>Spiralia</taxon>
        <taxon>Lophotrochozoa</taxon>
        <taxon>Mollusca</taxon>
        <taxon>Bivalvia</taxon>
        <taxon>Autobranchia</taxon>
        <taxon>Pteriomorphia</taxon>
        <taxon>Mytilida</taxon>
        <taxon>Mytiloidea</taxon>
        <taxon>Mytilidae</taxon>
        <taxon>Mytilinae</taxon>
        <taxon>Mytilus</taxon>
    </lineage>
</organism>
<keyword evidence="1 3" id="KW-0863">Zinc-finger</keyword>
<keyword evidence="1 3" id="KW-0479">Metal-binding</keyword>
<dbReference type="SUPFAM" id="SSF57850">
    <property type="entry name" value="RING/U-box"/>
    <property type="match status" value="1"/>
</dbReference>
<keyword evidence="2" id="KW-0862">Zinc</keyword>
<evidence type="ECO:0000313" key="5">
    <source>
        <dbReference type="EMBL" id="VDI52873.1"/>
    </source>
</evidence>
<dbReference type="AlphaFoldDB" id="A0A8B6FQ09"/>
<evidence type="ECO:0000313" key="6">
    <source>
        <dbReference type="Proteomes" id="UP000596742"/>
    </source>
</evidence>
<evidence type="ECO:0000256" key="1">
    <source>
        <dbReference type="ARBA" id="ARBA00022771"/>
    </source>
</evidence>
<dbReference type="InterPro" id="IPR013083">
    <property type="entry name" value="Znf_RING/FYVE/PHD"/>
</dbReference>
<evidence type="ECO:0000259" key="4">
    <source>
        <dbReference type="PROSITE" id="PS50089"/>
    </source>
</evidence>
<dbReference type="SMART" id="SM00184">
    <property type="entry name" value="RING"/>
    <property type="match status" value="1"/>
</dbReference>
<keyword evidence="6" id="KW-1185">Reference proteome</keyword>
<accession>A0A8B6FQ09</accession>
<dbReference type="OrthoDB" id="6203929at2759"/>
<evidence type="ECO:0000256" key="3">
    <source>
        <dbReference type="PROSITE-ProRule" id="PRU00175"/>
    </source>
</evidence>
<dbReference type="Gene3D" id="3.30.40.10">
    <property type="entry name" value="Zinc/RING finger domain, C3HC4 (zinc finger)"/>
    <property type="match status" value="1"/>
</dbReference>
<sequence length="208" mass="24262">MDFWDYEGVDESEITDLEHEDIMRKLLNGQKYELINLFTNDRELWKKLMKSMVQAYEYYFDWDAKKQQYLDLARLMIKVGPNKIGSMGVCPNKIGSNKIGRLSGVIYKGFVTKFAMKSIYNMDKKSTESMCMSCPSGTCTNMIKNTECPICLETSHETMKRTTVNQTQDITINIYCCHGVHSACLRSWRKRLRVCPYCRSKWMSVDEV</sequence>
<dbReference type="InterPro" id="IPR001841">
    <property type="entry name" value="Znf_RING"/>
</dbReference>
<dbReference type="Proteomes" id="UP000596742">
    <property type="component" value="Unassembled WGS sequence"/>
</dbReference>
<feature type="domain" description="RING-type" evidence="4">
    <location>
        <begin position="148"/>
        <end position="199"/>
    </location>
</feature>
<dbReference type="EMBL" id="UYJE01007230">
    <property type="protein sequence ID" value="VDI52873.1"/>
    <property type="molecule type" value="Genomic_DNA"/>
</dbReference>
<name>A0A8B6FQ09_MYTGA</name>
<dbReference type="PROSITE" id="PS50089">
    <property type="entry name" value="ZF_RING_2"/>
    <property type="match status" value="1"/>
</dbReference>